<evidence type="ECO:0000256" key="6">
    <source>
        <dbReference type="ARBA" id="ARBA00022723"/>
    </source>
</evidence>
<dbReference type="AlphaFoldDB" id="A0A4S8F0A5"/>
<evidence type="ECO:0000313" key="11">
    <source>
        <dbReference type="EMBL" id="THU00678.1"/>
    </source>
</evidence>
<dbReference type="RefSeq" id="WP_136573696.1">
    <property type="nucleotide sequence ID" value="NZ_STFG01000010.1"/>
</dbReference>
<evidence type="ECO:0000256" key="3">
    <source>
        <dbReference type="ARBA" id="ARBA00019010"/>
    </source>
</evidence>
<keyword evidence="9" id="KW-0460">Magnesium</keyword>
<evidence type="ECO:0000256" key="1">
    <source>
        <dbReference type="ARBA" id="ARBA00004496"/>
    </source>
</evidence>
<evidence type="ECO:0000256" key="5">
    <source>
        <dbReference type="ARBA" id="ARBA00022694"/>
    </source>
</evidence>
<dbReference type="GO" id="GO:0016740">
    <property type="term" value="F:transferase activity"/>
    <property type="evidence" value="ECO:0007669"/>
    <property type="project" value="UniProtKB-KW"/>
</dbReference>
<dbReference type="OrthoDB" id="9800307at2"/>
<dbReference type="GO" id="GO:0046872">
    <property type="term" value="F:metal ion binding"/>
    <property type="evidence" value="ECO:0007669"/>
    <property type="project" value="UniProtKB-KW"/>
</dbReference>
<evidence type="ECO:0000256" key="7">
    <source>
        <dbReference type="ARBA" id="ARBA00022741"/>
    </source>
</evidence>
<reference evidence="11 12" key="1">
    <citation type="journal article" date="2015" name="Antonie Van Leeuwenhoek">
        <title>Lampropedia puyangensis sp. nov., isolated from symptomatic bark of Populus ? euramericana canker and emended description of Lampropedia hyalina (Ehrenberg 1832) Lee et al. 2004.</title>
        <authorList>
            <person name="Li Y."/>
            <person name="Wang T."/>
            <person name="Piao C.G."/>
            <person name="Wang L.F."/>
            <person name="Tian G.Z."/>
            <person name="Zhu T.H."/>
            <person name="Guo M.W."/>
        </authorList>
    </citation>
    <scope>NUCLEOTIDE SEQUENCE [LARGE SCALE GENOMIC DNA]</scope>
    <source>
        <strain evidence="11 12">2-bin</strain>
    </source>
</reference>
<dbReference type="Pfam" id="PF02367">
    <property type="entry name" value="TsaE"/>
    <property type="match status" value="1"/>
</dbReference>
<dbReference type="GO" id="GO:0005524">
    <property type="term" value="F:ATP binding"/>
    <property type="evidence" value="ECO:0007669"/>
    <property type="project" value="UniProtKB-KW"/>
</dbReference>
<proteinExistence type="inferred from homology"/>
<evidence type="ECO:0000313" key="12">
    <source>
        <dbReference type="Proteomes" id="UP000308917"/>
    </source>
</evidence>
<gene>
    <name evidence="11" type="primary">tsaE</name>
    <name evidence="11" type="ORF">E9531_10440</name>
</gene>
<organism evidence="11 12">
    <name type="scientific">Lampropedia puyangensis</name>
    <dbReference type="NCBI Taxonomy" id="1330072"/>
    <lineage>
        <taxon>Bacteria</taxon>
        <taxon>Pseudomonadati</taxon>
        <taxon>Pseudomonadota</taxon>
        <taxon>Betaproteobacteria</taxon>
        <taxon>Burkholderiales</taxon>
        <taxon>Comamonadaceae</taxon>
        <taxon>Lampropedia</taxon>
    </lineage>
</organism>
<evidence type="ECO:0000256" key="9">
    <source>
        <dbReference type="ARBA" id="ARBA00022842"/>
    </source>
</evidence>
<evidence type="ECO:0000256" key="10">
    <source>
        <dbReference type="ARBA" id="ARBA00032441"/>
    </source>
</evidence>
<dbReference type="SUPFAM" id="SSF52540">
    <property type="entry name" value="P-loop containing nucleoside triphosphate hydrolases"/>
    <property type="match status" value="1"/>
</dbReference>
<dbReference type="PANTHER" id="PTHR33540">
    <property type="entry name" value="TRNA THREONYLCARBAMOYLADENOSINE BIOSYNTHESIS PROTEIN TSAE"/>
    <property type="match status" value="1"/>
</dbReference>
<evidence type="ECO:0000256" key="2">
    <source>
        <dbReference type="ARBA" id="ARBA00007599"/>
    </source>
</evidence>
<keyword evidence="4" id="KW-0963">Cytoplasm</keyword>
<keyword evidence="8" id="KW-0067">ATP-binding</keyword>
<evidence type="ECO:0000256" key="8">
    <source>
        <dbReference type="ARBA" id="ARBA00022840"/>
    </source>
</evidence>
<dbReference type="Proteomes" id="UP000308917">
    <property type="component" value="Unassembled WGS sequence"/>
</dbReference>
<dbReference type="InterPro" id="IPR027417">
    <property type="entry name" value="P-loop_NTPase"/>
</dbReference>
<comment type="similarity">
    <text evidence="2">Belongs to the TsaE family.</text>
</comment>
<protein>
    <recommendedName>
        <fullName evidence="3">tRNA threonylcarbamoyladenosine biosynthesis protein TsaE</fullName>
    </recommendedName>
    <alternativeName>
        <fullName evidence="10">t(6)A37 threonylcarbamoyladenosine biosynthesis protein TsaE</fullName>
    </alternativeName>
</protein>
<sequence length="155" mass="17289">MTEEDTAQLAQCFASQAHALAQLSIHLYGNLGAGKTTWTRYLLRALGVQGRIKSPTYALLEQYELDDHSFEAYHFDLYRLEAPQEWLESGLQETVQGPGLKLIEWPQKAGELLDAPDLTLSFEFLPTSAQQRQVRLTAHSAAGQQLAESVLKCAQ</sequence>
<keyword evidence="5" id="KW-0819">tRNA processing</keyword>
<dbReference type="GO" id="GO:0002949">
    <property type="term" value="P:tRNA threonylcarbamoyladenosine modification"/>
    <property type="evidence" value="ECO:0007669"/>
    <property type="project" value="InterPro"/>
</dbReference>
<comment type="caution">
    <text evidence="11">The sequence shown here is derived from an EMBL/GenBank/DDBJ whole genome shotgun (WGS) entry which is preliminary data.</text>
</comment>
<dbReference type="InterPro" id="IPR003442">
    <property type="entry name" value="T6A_TsaE"/>
</dbReference>
<name>A0A4S8F0A5_9BURK</name>
<evidence type="ECO:0000256" key="4">
    <source>
        <dbReference type="ARBA" id="ARBA00022490"/>
    </source>
</evidence>
<dbReference type="EMBL" id="STFG01000010">
    <property type="protein sequence ID" value="THU00678.1"/>
    <property type="molecule type" value="Genomic_DNA"/>
</dbReference>
<dbReference type="PANTHER" id="PTHR33540:SF2">
    <property type="entry name" value="TRNA THREONYLCARBAMOYLADENOSINE BIOSYNTHESIS PROTEIN TSAE"/>
    <property type="match status" value="1"/>
</dbReference>
<accession>A0A4S8F0A5</accession>
<dbReference type="NCBIfam" id="TIGR00150">
    <property type="entry name" value="T6A_YjeE"/>
    <property type="match status" value="1"/>
</dbReference>
<keyword evidence="12" id="KW-1185">Reference proteome</keyword>
<dbReference type="GO" id="GO:0005737">
    <property type="term" value="C:cytoplasm"/>
    <property type="evidence" value="ECO:0007669"/>
    <property type="project" value="UniProtKB-SubCell"/>
</dbReference>
<keyword evidence="6" id="KW-0479">Metal-binding</keyword>
<keyword evidence="11" id="KW-0808">Transferase</keyword>
<comment type="subcellular location">
    <subcellularLocation>
        <location evidence="1">Cytoplasm</location>
    </subcellularLocation>
</comment>
<dbReference type="Gene3D" id="3.40.50.300">
    <property type="entry name" value="P-loop containing nucleotide triphosphate hydrolases"/>
    <property type="match status" value="1"/>
</dbReference>
<keyword evidence="7" id="KW-0547">Nucleotide-binding</keyword>